<accession>A0A1Z5IB02</accession>
<comment type="caution">
    <text evidence="1">The sequence shown here is derived from an EMBL/GenBank/DDBJ whole genome shotgun (WGS) entry which is preliminary data.</text>
</comment>
<proteinExistence type="predicted"/>
<dbReference type="OrthoDB" id="2249426at2"/>
<keyword evidence="2" id="KW-1185">Reference proteome</keyword>
<dbReference type="Proteomes" id="UP000198374">
    <property type="component" value="Unassembled WGS sequence"/>
</dbReference>
<organism evidence="1 2">
    <name type="scientific">Secundilactobacillus mixtipabuli</name>
    <dbReference type="NCBI Taxonomy" id="1435342"/>
    <lineage>
        <taxon>Bacteria</taxon>
        <taxon>Bacillati</taxon>
        <taxon>Bacillota</taxon>
        <taxon>Bacilli</taxon>
        <taxon>Lactobacillales</taxon>
        <taxon>Lactobacillaceae</taxon>
        <taxon>Secundilactobacillus</taxon>
    </lineage>
</organism>
<protein>
    <submittedName>
        <fullName evidence="1">Uncharacterized protein</fullName>
    </submittedName>
</protein>
<evidence type="ECO:0000313" key="1">
    <source>
        <dbReference type="EMBL" id="GAW98922.1"/>
    </source>
</evidence>
<dbReference type="AlphaFoldDB" id="A0A1Z5IB02"/>
<dbReference type="EMBL" id="BCMF01000004">
    <property type="protein sequence ID" value="GAW98922.1"/>
    <property type="molecule type" value="Genomic_DNA"/>
</dbReference>
<gene>
    <name evidence="1" type="ORF">IWT30_00882</name>
</gene>
<sequence length="129" mass="15139">MSKFELYHPILTPHYQLNWLTHFKAKDVNDLRQKINPDETMIETANYINREMSTVMNDKALTWGVSDKQTDQFMGIVRLAPLTDHFKETLLTITSASEDNTMLVSEIRTYMTEFSKNELHSEQLKIELK</sequence>
<reference evidence="1 2" key="1">
    <citation type="submission" date="2015-11" db="EMBL/GenBank/DDBJ databases">
        <title>Draft genome sequences of new species of the genus Lactobacillus isolated from orchardgrass silage.</title>
        <authorList>
            <person name="Tohno M."/>
            <person name="Tanizawa Y."/>
            <person name="Arita M."/>
        </authorList>
    </citation>
    <scope>NUCLEOTIDE SEQUENCE [LARGE SCALE GENOMIC DNA]</scope>
    <source>
        <strain evidence="1 2">IWT30</strain>
    </source>
</reference>
<dbReference type="RefSeq" id="WP_089108737.1">
    <property type="nucleotide sequence ID" value="NZ_BCMF01000004.1"/>
</dbReference>
<evidence type="ECO:0000313" key="2">
    <source>
        <dbReference type="Proteomes" id="UP000198374"/>
    </source>
</evidence>
<name>A0A1Z5IB02_9LACO</name>